<dbReference type="PANTHER" id="PTHR23028:SF53">
    <property type="entry name" value="ACYL_TRANSF_3 DOMAIN-CONTAINING PROTEIN"/>
    <property type="match status" value="1"/>
</dbReference>
<gene>
    <name evidence="3" type="ORF">H7U22_15645</name>
</gene>
<feature type="transmembrane region" description="Helical" evidence="1">
    <location>
        <begin position="288"/>
        <end position="306"/>
    </location>
</feature>
<evidence type="ECO:0000259" key="2">
    <source>
        <dbReference type="Pfam" id="PF01757"/>
    </source>
</evidence>
<proteinExistence type="predicted"/>
<feature type="domain" description="Acyltransferase 3" evidence="2">
    <location>
        <begin position="8"/>
        <end position="329"/>
    </location>
</feature>
<accession>A0ABR7KUW7</accession>
<keyword evidence="1" id="KW-1133">Transmembrane helix</keyword>
<name>A0ABR7KUW7_9SPHI</name>
<dbReference type="EMBL" id="JACRYL010000014">
    <property type="protein sequence ID" value="MBC6111857.1"/>
    <property type="molecule type" value="Genomic_DNA"/>
</dbReference>
<keyword evidence="1" id="KW-0812">Transmembrane</keyword>
<evidence type="ECO:0000313" key="4">
    <source>
        <dbReference type="Proteomes" id="UP000652755"/>
    </source>
</evidence>
<feature type="transmembrane region" description="Helical" evidence="1">
    <location>
        <begin position="204"/>
        <end position="221"/>
    </location>
</feature>
<comment type="caution">
    <text evidence="3">The sequence shown here is derived from an EMBL/GenBank/DDBJ whole genome shotgun (WGS) entry which is preliminary data.</text>
</comment>
<feature type="transmembrane region" description="Helical" evidence="1">
    <location>
        <begin position="137"/>
        <end position="157"/>
    </location>
</feature>
<dbReference type="InterPro" id="IPR002656">
    <property type="entry name" value="Acyl_transf_3_dom"/>
</dbReference>
<reference evidence="3 4" key="1">
    <citation type="submission" date="2020-08" db="EMBL/GenBank/DDBJ databases">
        <authorList>
            <person name="Sun Q."/>
            <person name="Inoue M."/>
        </authorList>
    </citation>
    <scope>NUCLEOTIDE SEQUENCE [LARGE SCALE GENOMIC DNA]</scope>
    <source>
        <strain evidence="3 4">CCM 8938</strain>
    </source>
</reference>
<feature type="transmembrane region" description="Helical" evidence="1">
    <location>
        <begin position="257"/>
        <end position="276"/>
    </location>
</feature>
<feature type="transmembrane region" description="Helical" evidence="1">
    <location>
        <begin position="169"/>
        <end position="189"/>
    </location>
</feature>
<feature type="transmembrane region" description="Helical" evidence="1">
    <location>
        <begin position="233"/>
        <end position="251"/>
    </location>
</feature>
<evidence type="ECO:0000256" key="1">
    <source>
        <dbReference type="SAM" id="Phobius"/>
    </source>
</evidence>
<feature type="transmembrane region" description="Helical" evidence="1">
    <location>
        <begin position="79"/>
        <end position="103"/>
    </location>
</feature>
<feature type="transmembrane region" description="Helical" evidence="1">
    <location>
        <begin position="12"/>
        <end position="30"/>
    </location>
</feature>
<sequence>MDRKFQLNNFDLLRLFAAVEVLLLHSFPRLQLPFPAFFKIMSNFPGVSMFFVMSGFLISASLERNSNLKNYFKNRALRIFPALWACIILTVIIIALSTQISFINKDALPWFFSQCIGIIYTPAFLKDFGFGSYNGSLWTIPLELQFYLVLPVLYFVVNKLSKNETYRTIIIGFIFLIFCILTYLIKIYLTKGEFEVETTLQKSLRYTFIPNIYLFLFGVILQRLKVYKSNLIYGKGLIWLIGYIIINYLIPTSAETYILKLLALGVTTISLAYTAPLTANKILKGNDISYGVYIYHGLVLGFFVELELFKNSIHILSILLITVVLAILSWQFVEKPFMRRKKKTIHEVTKVDVI</sequence>
<dbReference type="RefSeq" id="WP_187072290.1">
    <property type="nucleotide sequence ID" value="NZ_JACRYL010000014.1"/>
</dbReference>
<organism evidence="3 4">
    <name type="scientific">Pedobacter fastidiosus</name>
    <dbReference type="NCBI Taxonomy" id="2765361"/>
    <lineage>
        <taxon>Bacteria</taxon>
        <taxon>Pseudomonadati</taxon>
        <taxon>Bacteroidota</taxon>
        <taxon>Sphingobacteriia</taxon>
        <taxon>Sphingobacteriales</taxon>
        <taxon>Sphingobacteriaceae</taxon>
        <taxon>Pedobacter</taxon>
    </lineage>
</organism>
<keyword evidence="3" id="KW-0012">Acyltransferase</keyword>
<feature type="transmembrane region" description="Helical" evidence="1">
    <location>
        <begin position="36"/>
        <end position="58"/>
    </location>
</feature>
<feature type="transmembrane region" description="Helical" evidence="1">
    <location>
        <begin position="312"/>
        <end position="333"/>
    </location>
</feature>
<evidence type="ECO:0000313" key="3">
    <source>
        <dbReference type="EMBL" id="MBC6111857.1"/>
    </source>
</evidence>
<dbReference type="InterPro" id="IPR050879">
    <property type="entry name" value="Acyltransferase_3"/>
</dbReference>
<dbReference type="GO" id="GO:0016746">
    <property type="term" value="F:acyltransferase activity"/>
    <property type="evidence" value="ECO:0007669"/>
    <property type="project" value="UniProtKB-KW"/>
</dbReference>
<keyword evidence="4" id="KW-1185">Reference proteome</keyword>
<protein>
    <submittedName>
        <fullName evidence="3">Acyltransferase</fullName>
    </submittedName>
</protein>
<keyword evidence="3" id="KW-0808">Transferase</keyword>
<dbReference type="Proteomes" id="UP000652755">
    <property type="component" value="Unassembled WGS sequence"/>
</dbReference>
<dbReference type="PANTHER" id="PTHR23028">
    <property type="entry name" value="ACETYLTRANSFERASE"/>
    <property type="match status" value="1"/>
</dbReference>
<dbReference type="Pfam" id="PF01757">
    <property type="entry name" value="Acyl_transf_3"/>
    <property type="match status" value="1"/>
</dbReference>
<keyword evidence="1" id="KW-0472">Membrane</keyword>